<dbReference type="GO" id="GO:0043715">
    <property type="term" value="F:2,3-diketo-5-methylthiopentyl-1-phosphate enolase activity"/>
    <property type="evidence" value="ECO:0007669"/>
    <property type="project" value="UniProtKB-UniRule"/>
</dbReference>
<sequence length="230" mass="25160">MSRIRLVLLDIEGTTLPIAFVRDTLFPYAARTLPALLETQGDDPRVRVALGDIEREFPGRAPLDVIRDWMARDIKAAPLKTLQGLAWKQGFDDGELRARLYDDVPPALEAWHTAGLRLAVYSSGSANAQRQLYGHTQVGDLTRLFEAFYDLDIGGKKVAESYTEIAERAGVLPGEILFLSDVGAELDAARAAGMRICQLVRAQDDTRPYPGVPQAVDLAAVAKEFGLPVA</sequence>
<keyword evidence="1" id="KW-0486">Methionine biosynthesis</keyword>
<evidence type="ECO:0000256" key="1">
    <source>
        <dbReference type="HAMAP-Rule" id="MF_01681"/>
    </source>
</evidence>
<dbReference type="AlphaFoldDB" id="A0A1U9KQ78"/>
<dbReference type="UniPathway" id="UPA00904">
    <property type="reaction ID" value="UER00876"/>
</dbReference>
<proteinExistence type="inferred from homology"/>
<dbReference type="STRING" id="320497.A0U93_07950"/>
<keyword evidence="3" id="KW-1185">Reference proteome</keyword>
<keyword evidence="1" id="KW-0460">Magnesium</keyword>
<dbReference type="SFLD" id="SFLDG01133">
    <property type="entry name" value="C1.5.4:_Enolase-phosphatase_Li"/>
    <property type="match status" value="1"/>
</dbReference>
<dbReference type="NCBIfam" id="TIGR01691">
    <property type="entry name" value="enolase-ppase"/>
    <property type="match status" value="1"/>
</dbReference>
<evidence type="ECO:0000313" key="2">
    <source>
        <dbReference type="EMBL" id="AQS87879.1"/>
    </source>
</evidence>
<dbReference type="PANTHER" id="PTHR20371">
    <property type="entry name" value="ENOLASE-PHOSPHATASE E1"/>
    <property type="match status" value="1"/>
</dbReference>
<dbReference type="CDD" id="cd01629">
    <property type="entry name" value="HAD_EP"/>
    <property type="match status" value="1"/>
</dbReference>
<organism evidence="2 3">
    <name type="scientific">Neoasaia chiangmaiensis</name>
    <dbReference type="NCBI Taxonomy" id="320497"/>
    <lineage>
        <taxon>Bacteria</taxon>
        <taxon>Pseudomonadati</taxon>
        <taxon>Pseudomonadota</taxon>
        <taxon>Alphaproteobacteria</taxon>
        <taxon>Acetobacterales</taxon>
        <taxon>Acetobacteraceae</taxon>
        <taxon>Neoasaia</taxon>
    </lineage>
</organism>
<dbReference type="HAMAP" id="MF_01681">
    <property type="entry name" value="Salvage_MtnC"/>
    <property type="match status" value="1"/>
</dbReference>
<dbReference type="SFLD" id="SFLDS00003">
    <property type="entry name" value="Haloacid_Dehalogenase"/>
    <property type="match status" value="1"/>
</dbReference>
<comment type="catalytic activity">
    <reaction evidence="1">
        <text>5-methylsulfanyl-2,3-dioxopentyl phosphate + H2O = 1,2-dihydroxy-5-(methylsulfanyl)pent-1-en-3-one + phosphate</text>
        <dbReference type="Rhea" id="RHEA:21700"/>
        <dbReference type="ChEBI" id="CHEBI:15377"/>
        <dbReference type="ChEBI" id="CHEBI:43474"/>
        <dbReference type="ChEBI" id="CHEBI:49252"/>
        <dbReference type="ChEBI" id="CHEBI:58828"/>
        <dbReference type="EC" id="3.1.3.77"/>
    </reaction>
</comment>
<dbReference type="Pfam" id="PF00702">
    <property type="entry name" value="Hydrolase"/>
    <property type="match status" value="1"/>
</dbReference>
<protein>
    <recommendedName>
        <fullName evidence="1">Enolase-phosphatase E1</fullName>
        <ecNumber evidence="1">3.1.3.77</ecNumber>
    </recommendedName>
    <alternativeName>
        <fullName evidence="1">2,3-diketo-5-methylthio-1-phosphopentane phosphatase</fullName>
    </alternativeName>
</protein>
<keyword evidence="1" id="KW-0479">Metal-binding</keyword>
<dbReference type="Gene3D" id="1.10.720.60">
    <property type="match status" value="1"/>
</dbReference>
<dbReference type="InterPro" id="IPR006439">
    <property type="entry name" value="HAD-SF_hydro_IA"/>
</dbReference>
<dbReference type="GO" id="GO:0043874">
    <property type="term" value="F:acireductone synthase activity"/>
    <property type="evidence" value="ECO:0007669"/>
    <property type="project" value="UniProtKB-EC"/>
</dbReference>
<evidence type="ECO:0000313" key="3">
    <source>
        <dbReference type="Proteomes" id="UP000188604"/>
    </source>
</evidence>
<dbReference type="GO" id="GO:0000287">
    <property type="term" value="F:magnesium ion binding"/>
    <property type="evidence" value="ECO:0007669"/>
    <property type="project" value="UniProtKB-UniRule"/>
</dbReference>
<dbReference type="OrthoDB" id="9797416at2"/>
<comment type="pathway">
    <text evidence="1">Amino-acid biosynthesis; L-methionine biosynthesis via salvage pathway; L-methionine from S-methyl-5-thio-alpha-D-ribose 1-phosphate: step 3/6.</text>
</comment>
<dbReference type="PRINTS" id="PR00413">
    <property type="entry name" value="HADHALOGNASE"/>
</dbReference>
<reference evidence="2 3" key="1">
    <citation type="submission" date="2016-03" db="EMBL/GenBank/DDBJ databases">
        <title>Acetic acid bacteria sequencing.</title>
        <authorList>
            <person name="Brandt J."/>
            <person name="Jakob F."/>
            <person name="Vogel R.F."/>
        </authorList>
    </citation>
    <scope>NUCLEOTIDE SEQUENCE [LARGE SCALE GENOMIC DNA]</scope>
    <source>
        <strain evidence="2 3">NBRC 101099</strain>
    </source>
</reference>
<dbReference type="EMBL" id="CP014691">
    <property type="protein sequence ID" value="AQS87879.1"/>
    <property type="molecule type" value="Genomic_DNA"/>
</dbReference>
<comment type="pathway">
    <text evidence="1">Amino-acid biosynthesis; L-methionine biosynthesis via salvage pathway; L-methionine from S-methyl-5-thio-alpha-D-ribose 1-phosphate: step 4/6.</text>
</comment>
<accession>A0A1U9KQ78</accession>
<dbReference type="InterPro" id="IPR036412">
    <property type="entry name" value="HAD-like_sf"/>
</dbReference>
<gene>
    <name evidence="1" type="primary">mtnC</name>
    <name evidence="2" type="ORF">A0U93_07950</name>
</gene>
<dbReference type="InterPro" id="IPR023943">
    <property type="entry name" value="Enolase-ppase_E1"/>
</dbReference>
<comment type="subunit">
    <text evidence="1">Monomer.</text>
</comment>
<dbReference type="KEGG" id="nch:A0U93_07950"/>
<keyword evidence="1" id="KW-0378">Hydrolase</keyword>
<dbReference type="SFLD" id="SFLDG01129">
    <property type="entry name" value="C1.5:_HAD__Beta-PGM__Phosphata"/>
    <property type="match status" value="1"/>
</dbReference>
<dbReference type="Gene3D" id="3.40.50.1000">
    <property type="entry name" value="HAD superfamily/HAD-like"/>
    <property type="match status" value="1"/>
</dbReference>
<comment type="cofactor">
    <cofactor evidence="1">
        <name>Mg(2+)</name>
        <dbReference type="ChEBI" id="CHEBI:18420"/>
    </cofactor>
    <text evidence="1">Binds 1 Mg(2+) ion per subunit.</text>
</comment>
<dbReference type="RefSeq" id="WP_077806884.1">
    <property type="nucleotide sequence ID" value="NZ_BJXS01000007.1"/>
</dbReference>
<comment type="function">
    <text evidence="1">Bifunctional enzyme that catalyzes the enolization of 2,3-diketo-5-methylthiopentyl-1-phosphate (DK-MTP-1-P) into the intermediate 2-hydroxy-3-keto-5-methylthiopentenyl-1-phosphate (HK-MTPenyl-1-P), which is then dephosphorylated to form the acireductone 1,2-dihydroxy-3-keto-5-methylthiopentene (DHK-MTPene).</text>
</comment>
<dbReference type="EC" id="3.1.3.77" evidence="1"/>
<dbReference type="InterPro" id="IPR023214">
    <property type="entry name" value="HAD_sf"/>
</dbReference>
<dbReference type="SUPFAM" id="SSF56784">
    <property type="entry name" value="HAD-like"/>
    <property type="match status" value="1"/>
</dbReference>
<name>A0A1U9KQ78_9PROT</name>
<keyword evidence="1" id="KW-0028">Amino-acid biosynthesis</keyword>
<dbReference type="Proteomes" id="UP000188604">
    <property type="component" value="Chromosome"/>
</dbReference>
<dbReference type="PANTHER" id="PTHR20371:SF1">
    <property type="entry name" value="ENOLASE-PHOSPHATASE E1"/>
    <property type="match status" value="1"/>
</dbReference>
<dbReference type="GO" id="GO:0019509">
    <property type="term" value="P:L-methionine salvage from methylthioadenosine"/>
    <property type="evidence" value="ECO:0007669"/>
    <property type="project" value="UniProtKB-UniRule"/>
</dbReference>
<comment type="similarity">
    <text evidence="1">Belongs to the HAD-like hydrolase superfamily. MasA/MtnC family.</text>
</comment>
<dbReference type="GO" id="GO:0043716">
    <property type="term" value="F:2-hydroxy-3-keto-5-methylthiopentenyl-1-phosphate phosphatase activity"/>
    <property type="evidence" value="ECO:0007669"/>
    <property type="project" value="UniProtKB-UniRule"/>
</dbReference>